<feature type="compositionally biased region" description="Polar residues" evidence="2">
    <location>
        <begin position="625"/>
        <end position="640"/>
    </location>
</feature>
<feature type="region of interest" description="Disordered" evidence="2">
    <location>
        <begin position="897"/>
        <end position="968"/>
    </location>
</feature>
<evidence type="ECO:0000256" key="2">
    <source>
        <dbReference type="SAM" id="MobiDB-lite"/>
    </source>
</evidence>
<feature type="domain" description="Telomerase activating protein Est1-like N-terminal" evidence="4">
    <location>
        <begin position="54"/>
        <end position="167"/>
    </location>
</feature>
<dbReference type="EMBL" id="JAZGQO010000001">
    <property type="protein sequence ID" value="KAK6195677.1"/>
    <property type="molecule type" value="Genomic_DNA"/>
</dbReference>
<organism evidence="5 6">
    <name type="scientific">Patella caerulea</name>
    <name type="common">Rayed Mediterranean limpet</name>
    <dbReference type="NCBI Taxonomy" id="87958"/>
    <lineage>
        <taxon>Eukaryota</taxon>
        <taxon>Metazoa</taxon>
        <taxon>Spiralia</taxon>
        <taxon>Lophotrochozoa</taxon>
        <taxon>Mollusca</taxon>
        <taxon>Gastropoda</taxon>
        <taxon>Patellogastropoda</taxon>
        <taxon>Patelloidea</taxon>
        <taxon>Patellidae</taxon>
        <taxon>Patella</taxon>
    </lineage>
</organism>
<gene>
    <name evidence="5" type="ORF">SNE40_001056</name>
</gene>
<dbReference type="InterPro" id="IPR011990">
    <property type="entry name" value="TPR-like_helical_dom_sf"/>
</dbReference>
<sequence length="1033" mass="114862">MSSVSQVLRQADSLKVTVSDSSKSIPELWVPRQRLEDLYKKLLLMDLEYALDKKVEQDLWNHAFKNQINILQAQTKDKQNTKRGESQASLNLFLENASGFYLQFLQLVCTTFKLDLPFRRKSSAYGVMKEKCPLKAKINPPTKNSCLYICQHCLVHLGDIARYRQQIDQAKTYYRHAANLVPQNGQPYNQMAILEAARGNKLLTVFYYIRSLDVRHPFPVAATNLEKFYTKLAKDVVDYKGKLSMTEVISVFLQFHALVHLTADLTKAGILKERLLTSLPAHITSQSFHTSLLLQFVTVTIFSVHHARNDPGEDGNFGPAAKAIQFCRDEEKSYELVFTFICGLLESLVQNTPKQEQKAREFFTLPAIKIILDWLSLNNDLISTIPSSNLWNHLAKLLNNIQSSPDKENVDLSKYGEQPLPEDVDLRCFRPIEKCQSALSYSKFSLDNVPSNIEAQLRCQRLVAHGKKIAQEITGIKVLTCQTGKTGKLEFHSTVVAKGTATQPSEKKSGRQNIAMQTIYQKHGQKMGAGDVNKKLEVVTTESTTSGQRSPKYILGVPTTEPQFMRHGGQGRLNQSQLPPRLQNQQNQQNHQQQQQQFNNQTTNVTSPPTEESSLSPGSNYGYRNPTNISVQRGQFQDVSSPPKHDSSPNHPPQYNMVSGMSPYQQEHFRMTSPAQGQGQTYNESQNMPPMTTGQMRMPHMMPPNQNLGTMTPPPNLQLLNAIKMAAMGPNAAKGIMGINQAGVPNVQGIMPPHMNYNQGSDLPPGPTMPQRMMKPGQMLPNFPAFSNVNYVGTTPSSGGSRQPAPNNIPRFVTSESMLPGGKSMMAGYSPLTIQPPKQNIIDSRLTSTFQGHAEGTPKPENMAVEKREIESLVVTTVAPPTQPGVYSLFSSSTPWSVSLPTASDSKSVGSSPFSSAASSMRNSPEHQPDFTPGGAPNNPNIPSSKQTSNMSASPNYDPSPRFNTPNENWNQQVTMMMGDGSSHMAGTSSTNHAPPRYVQNNMQMFWTNQGNQGMSPLEKLLEMQKQRQNDPH</sequence>
<evidence type="ECO:0000313" key="5">
    <source>
        <dbReference type="EMBL" id="KAK6195677.1"/>
    </source>
</evidence>
<dbReference type="GO" id="GO:0042162">
    <property type="term" value="F:telomeric DNA binding"/>
    <property type="evidence" value="ECO:0007669"/>
    <property type="project" value="TreeGrafter"/>
</dbReference>
<dbReference type="InterPro" id="IPR018834">
    <property type="entry name" value="DNA/RNA-bd_Est1-type"/>
</dbReference>
<evidence type="ECO:0008006" key="7">
    <source>
        <dbReference type="Google" id="ProtNLM"/>
    </source>
</evidence>
<protein>
    <recommendedName>
        <fullName evidence="7">Protein SMG7</fullName>
    </recommendedName>
</protein>
<feature type="compositionally biased region" description="Low complexity" evidence="2">
    <location>
        <begin position="583"/>
        <end position="619"/>
    </location>
</feature>
<evidence type="ECO:0000313" key="6">
    <source>
        <dbReference type="Proteomes" id="UP001347796"/>
    </source>
</evidence>
<keyword evidence="1" id="KW-0866">Nonsense-mediated mRNA decay</keyword>
<dbReference type="InterPro" id="IPR045153">
    <property type="entry name" value="Est1/Ebs1-like"/>
</dbReference>
<dbReference type="SUPFAM" id="SSF48452">
    <property type="entry name" value="TPR-like"/>
    <property type="match status" value="1"/>
</dbReference>
<keyword evidence="6" id="KW-1185">Reference proteome</keyword>
<dbReference type="Proteomes" id="UP001347796">
    <property type="component" value="Unassembled WGS sequence"/>
</dbReference>
<proteinExistence type="predicted"/>
<evidence type="ECO:0000259" key="3">
    <source>
        <dbReference type="Pfam" id="PF10373"/>
    </source>
</evidence>
<dbReference type="GO" id="GO:0005697">
    <property type="term" value="C:telomerase holoenzyme complex"/>
    <property type="evidence" value="ECO:0007669"/>
    <property type="project" value="TreeGrafter"/>
</dbReference>
<feature type="domain" description="DNA/RNA-binding" evidence="3">
    <location>
        <begin position="170"/>
        <end position="434"/>
    </location>
</feature>
<evidence type="ECO:0000259" key="4">
    <source>
        <dbReference type="Pfam" id="PF10374"/>
    </source>
</evidence>
<dbReference type="InterPro" id="IPR019458">
    <property type="entry name" value="Est1-like_N"/>
</dbReference>
<dbReference type="Gene3D" id="1.25.40.10">
    <property type="entry name" value="Tetratricopeptide repeat domain"/>
    <property type="match status" value="1"/>
</dbReference>
<feature type="compositionally biased region" description="Low complexity" evidence="2">
    <location>
        <begin position="904"/>
        <end position="923"/>
    </location>
</feature>
<accession>A0AAN8KLS8</accession>
<dbReference type="GO" id="GO:0000184">
    <property type="term" value="P:nuclear-transcribed mRNA catabolic process, nonsense-mediated decay"/>
    <property type="evidence" value="ECO:0007669"/>
    <property type="project" value="UniProtKB-KW"/>
</dbReference>
<reference evidence="5 6" key="1">
    <citation type="submission" date="2024-01" db="EMBL/GenBank/DDBJ databases">
        <title>The genome of the rayed Mediterranean limpet Patella caerulea (Linnaeus, 1758).</title>
        <authorList>
            <person name="Anh-Thu Weber A."/>
            <person name="Halstead-Nussloch G."/>
        </authorList>
    </citation>
    <scope>NUCLEOTIDE SEQUENCE [LARGE SCALE GENOMIC DNA]</scope>
    <source>
        <strain evidence="5">AATW-2023a</strain>
        <tissue evidence="5">Whole specimen</tissue>
    </source>
</reference>
<name>A0AAN8KLS8_PATCE</name>
<dbReference type="Pfam" id="PF10374">
    <property type="entry name" value="EST1"/>
    <property type="match status" value="1"/>
</dbReference>
<dbReference type="AlphaFoldDB" id="A0AAN8KLS8"/>
<feature type="region of interest" description="Disordered" evidence="2">
    <location>
        <begin position="561"/>
        <end position="660"/>
    </location>
</feature>
<dbReference type="Pfam" id="PF10373">
    <property type="entry name" value="EST1_DNA_bind"/>
    <property type="match status" value="1"/>
</dbReference>
<dbReference type="PANTHER" id="PTHR15696:SF5">
    <property type="entry name" value="NONSENSE-MEDIATED MRNA DECAY FACTOR SMG7"/>
    <property type="match status" value="1"/>
</dbReference>
<dbReference type="GO" id="GO:0070034">
    <property type="term" value="F:telomerase RNA binding"/>
    <property type="evidence" value="ECO:0007669"/>
    <property type="project" value="TreeGrafter"/>
</dbReference>
<evidence type="ECO:0000256" key="1">
    <source>
        <dbReference type="ARBA" id="ARBA00023161"/>
    </source>
</evidence>
<dbReference type="PANTHER" id="PTHR15696">
    <property type="entry name" value="SMG-7 SUPPRESSOR WITH MORPHOLOGICAL EFFECT ON GENITALIA PROTEIN 7"/>
    <property type="match status" value="1"/>
</dbReference>
<feature type="compositionally biased region" description="Polar residues" evidence="2">
    <location>
        <begin position="938"/>
        <end position="968"/>
    </location>
</feature>
<comment type="caution">
    <text evidence="5">The sequence shown here is derived from an EMBL/GenBank/DDBJ whole genome shotgun (WGS) entry which is preliminary data.</text>
</comment>